<name>A0A2T0SZZ5_9PSEU</name>
<comment type="caution">
    <text evidence="1">The sequence shown here is derived from an EMBL/GenBank/DDBJ whole genome shotgun (WGS) entry which is preliminary data.</text>
</comment>
<evidence type="ECO:0000313" key="1">
    <source>
        <dbReference type="EMBL" id="PRY38990.1"/>
    </source>
</evidence>
<keyword evidence="2" id="KW-1185">Reference proteome</keyword>
<dbReference type="AlphaFoldDB" id="A0A2T0SZZ5"/>
<sequence>MCGKAVDRTAPILPVIPTTPARMTHDYVRHGTTSLFAALDLSSWPRSPSIFHKCNYRITDRMVANQ</sequence>
<organism evidence="1 2">
    <name type="scientific">Umezawaea tangerina</name>
    <dbReference type="NCBI Taxonomy" id="84725"/>
    <lineage>
        <taxon>Bacteria</taxon>
        <taxon>Bacillati</taxon>
        <taxon>Actinomycetota</taxon>
        <taxon>Actinomycetes</taxon>
        <taxon>Pseudonocardiales</taxon>
        <taxon>Pseudonocardiaceae</taxon>
        <taxon>Umezawaea</taxon>
    </lineage>
</organism>
<dbReference type="Proteomes" id="UP000239494">
    <property type="component" value="Unassembled WGS sequence"/>
</dbReference>
<reference evidence="1 2" key="1">
    <citation type="submission" date="2018-03" db="EMBL/GenBank/DDBJ databases">
        <title>Genomic Encyclopedia of Archaeal and Bacterial Type Strains, Phase II (KMG-II): from individual species to whole genera.</title>
        <authorList>
            <person name="Goeker M."/>
        </authorList>
    </citation>
    <scope>NUCLEOTIDE SEQUENCE [LARGE SCALE GENOMIC DNA]</scope>
    <source>
        <strain evidence="1 2">DSM 44720</strain>
    </source>
</reference>
<dbReference type="EMBL" id="PVTF01000008">
    <property type="protein sequence ID" value="PRY38990.1"/>
    <property type="molecule type" value="Genomic_DNA"/>
</dbReference>
<accession>A0A2T0SZZ5</accession>
<gene>
    <name evidence="1" type="ORF">CLV43_108390</name>
</gene>
<protein>
    <submittedName>
        <fullName evidence="1">Uncharacterized protein</fullName>
    </submittedName>
</protein>
<proteinExistence type="predicted"/>
<evidence type="ECO:0000313" key="2">
    <source>
        <dbReference type="Proteomes" id="UP000239494"/>
    </source>
</evidence>